<dbReference type="RefSeq" id="WP_057967855.1">
    <property type="nucleotide sequence ID" value="NZ_JBLLJU010000112.1"/>
</dbReference>
<dbReference type="PANTHER" id="PTHR11986:SF79">
    <property type="entry name" value="ACETYLORNITHINE AMINOTRANSFERASE, MITOCHONDRIAL"/>
    <property type="match status" value="1"/>
</dbReference>
<evidence type="ECO:0000313" key="6">
    <source>
        <dbReference type="EMBL" id="OHU57623.1"/>
    </source>
</evidence>
<dbReference type="Proteomes" id="UP000180043">
    <property type="component" value="Unassembled WGS sequence"/>
</dbReference>
<dbReference type="InterPro" id="IPR005814">
    <property type="entry name" value="Aminotrans_3"/>
</dbReference>
<dbReference type="Gene3D" id="3.90.1150.10">
    <property type="entry name" value="Aspartate Aminotransferase, domain 1"/>
    <property type="match status" value="1"/>
</dbReference>
<dbReference type="GO" id="GO:0008483">
    <property type="term" value="F:transaminase activity"/>
    <property type="evidence" value="ECO:0007669"/>
    <property type="project" value="UniProtKB-KW"/>
</dbReference>
<organism evidence="6 7">
    <name type="scientific">Mycobacteroides chelonae</name>
    <name type="common">Mycobacterium chelonae</name>
    <dbReference type="NCBI Taxonomy" id="1774"/>
    <lineage>
        <taxon>Bacteria</taxon>
        <taxon>Bacillati</taxon>
        <taxon>Actinomycetota</taxon>
        <taxon>Actinomycetes</taxon>
        <taxon>Mycobacteriales</taxon>
        <taxon>Mycobacteriaceae</taxon>
        <taxon>Mycobacteroides</taxon>
    </lineage>
</organism>
<keyword evidence="2" id="KW-0055">Arginine biosynthesis</keyword>
<dbReference type="InterPro" id="IPR015424">
    <property type="entry name" value="PyrdxlP-dep_Trfase"/>
</dbReference>
<dbReference type="GO" id="GO:0042802">
    <property type="term" value="F:identical protein binding"/>
    <property type="evidence" value="ECO:0007669"/>
    <property type="project" value="TreeGrafter"/>
</dbReference>
<evidence type="ECO:0000256" key="5">
    <source>
        <dbReference type="ARBA" id="ARBA00022898"/>
    </source>
</evidence>
<evidence type="ECO:0000256" key="3">
    <source>
        <dbReference type="ARBA" id="ARBA00022576"/>
    </source>
</evidence>
<gene>
    <name evidence="6" type="ORF">BKG82_07965</name>
</gene>
<proteinExistence type="predicted"/>
<dbReference type="InterPro" id="IPR050103">
    <property type="entry name" value="Class-III_PLP-dep_AT"/>
</dbReference>
<dbReference type="PANTHER" id="PTHR11986">
    <property type="entry name" value="AMINOTRANSFERASE CLASS III"/>
    <property type="match status" value="1"/>
</dbReference>
<dbReference type="GO" id="GO:0030170">
    <property type="term" value="F:pyridoxal phosphate binding"/>
    <property type="evidence" value="ECO:0007669"/>
    <property type="project" value="InterPro"/>
</dbReference>
<evidence type="ECO:0000256" key="1">
    <source>
        <dbReference type="ARBA" id="ARBA00001933"/>
    </source>
</evidence>
<sequence>MSGQGGAETALNADRYRAATQDTIGTLIELNRSKRPNILVAGLAITAESAQVGYLISELLSTGTDYVTYFGNSLEEALSGAIRLIRHTSKVTGDRHSESWILVADRDERLRRYFDPLGEGAGEGMTRHVRFVSSPAEALAELPTRAWSGLVVLDPDGETADLLSTAQHHNMIRVVAESRPLGVAEVSRPADGDVFVFGENLTDFQAPFGSYSMSQQAYRVWNNPLDAMAQTSTFAANATALTLVIETLRRHGYVSDLQETVLADIHTSRRVRNDHFRQFSNPSAANLMEAFGLDFDLSEADGARILLRDGTTLLDCALGNGANLRGHNPPDITQLLADHDEHADYTTLLSELLCEVSGFDEVLPAVSGATSVEAALSLARLARPDKPRIVTFRGNFSGKTISTLNVSRYGPQRSASIDGAFEPYYPDVVFIDPFGAQAAQELTQALEHPDVGLVWCELIQGMSCRAIPPELLHIITDARQRRGFLVGIDEVLTGVWRSAETFLLQQTWMPGVVDIVTIAKPLSDMMFPMAAALATSTVVDAARETNARAVSDLQGRYRNNLGAHIAWHALRSVDTPELHTQRRAERATLIEGLRRLAARSPLYQSVEGYGTHLRLIVDPRYFPFQENGLMGELLGQAMEDLILRRCKVILGRGRFFPPLFPPSGTMAEAVERLERGFDGVTPLTVYATLVRCLAGLTTFMAKRQLQRLVPGSTPARGARMGRAT</sequence>
<dbReference type="EMBL" id="MLIQ01000013">
    <property type="protein sequence ID" value="OHU57623.1"/>
    <property type="molecule type" value="Genomic_DNA"/>
</dbReference>
<dbReference type="InterPro" id="IPR015422">
    <property type="entry name" value="PyrdxlP-dep_Trfase_small"/>
</dbReference>
<name>A0A1S1LU05_MYCCH</name>
<keyword evidence="5" id="KW-0663">Pyridoxal phosphate</keyword>
<dbReference type="GO" id="GO:0006526">
    <property type="term" value="P:L-arginine biosynthetic process"/>
    <property type="evidence" value="ECO:0007669"/>
    <property type="project" value="UniProtKB-KW"/>
</dbReference>
<evidence type="ECO:0000256" key="4">
    <source>
        <dbReference type="ARBA" id="ARBA00022679"/>
    </source>
</evidence>
<comment type="caution">
    <text evidence="6">The sequence shown here is derived from an EMBL/GenBank/DDBJ whole genome shotgun (WGS) entry which is preliminary data.</text>
</comment>
<dbReference type="AlphaFoldDB" id="A0A1S1LU05"/>
<dbReference type="Pfam" id="PF00202">
    <property type="entry name" value="Aminotran_3"/>
    <property type="match status" value="1"/>
</dbReference>
<accession>A0A1S1LU05</accession>
<protein>
    <submittedName>
        <fullName evidence="6">Aminotransferase</fullName>
    </submittedName>
</protein>
<evidence type="ECO:0000313" key="7">
    <source>
        <dbReference type="Proteomes" id="UP000180043"/>
    </source>
</evidence>
<reference evidence="6 7" key="1">
    <citation type="submission" date="2016-10" db="EMBL/GenBank/DDBJ databases">
        <title>Evaluation of Human, Veterinary and Environmental Mycobacterium chelonae Isolates by Core Genome Phylogenomic Analysis, Targeted Gene Comparison, and Anti-microbial Susceptibility Patterns: A Tale of Mistaken Identities.</title>
        <authorList>
            <person name="Fogelson S.B."/>
            <person name="Camus A.C."/>
            <person name="Lorenz W."/>
            <person name="Vasireddy R."/>
            <person name="Vasireddy S."/>
            <person name="Smith T."/>
            <person name="Brown-Elliott B.A."/>
            <person name="Wallace R.J.Jr."/>
            <person name="Hasan N.A."/>
            <person name="Reischl U."/>
            <person name="Sanchez S."/>
        </authorList>
    </citation>
    <scope>NUCLEOTIDE SEQUENCE [LARGE SCALE GENOMIC DNA]</scope>
    <source>
        <strain evidence="6 7">15515</strain>
    </source>
</reference>
<keyword evidence="4 6" id="KW-0808">Transferase</keyword>
<keyword evidence="2" id="KW-0028">Amino-acid biosynthesis</keyword>
<evidence type="ECO:0000256" key="2">
    <source>
        <dbReference type="ARBA" id="ARBA00022571"/>
    </source>
</evidence>
<dbReference type="SUPFAM" id="SSF53383">
    <property type="entry name" value="PLP-dependent transferases"/>
    <property type="match status" value="1"/>
</dbReference>
<comment type="cofactor">
    <cofactor evidence="1">
        <name>pyridoxal 5'-phosphate</name>
        <dbReference type="ChEBI" id="CHEBI:597326"/>
    </cofactor>
</comment>
<dbReference type="Gene3D" id="3.40.640.10">
    <property type="entry name" value="Type I PLP-dependent aspartate aminotransferase-like (Major domain)"/>
    <property type="match status" value="1"/>
</dbReference>
<dbReference type="InterPro" id="IPR015421">
    <property type="entry name" value="PyrdxlP-dep_Trfase_major"/>
</dbReference>
<keyword evidence="3 6" id="KW-0032">Aminotransferase</keyword>